<protein>
    <submittedName>
        <fullName evidence="2">Uncharacterized protein</fullName>
    </submittedName>
</protein>
<evidence type="ECO:0000313" key="2">
    <source>
        <dbReference type="EMBL" id="ERI79428.1"/>
    </source>
</evidence>
<accession>A0ABC9U1N2</accession>
<organism evidence="2 3">
    <name type="scientific">[Clostridium] symbiosum ATCC 14940</name>
    <dbReference type="NCBI Taxonomy" id="411472"/>
    <lineage>
        <taxon>Bacteria</taxon>
        <taxon>Bacillati</taxon>
        <taxon>Bacillota</taxon>
        <taxon>Clostridia</taxon>
        <taxon>Lachnospirales</taxon>
        <taxon>Lachnospiraceae</taxon>
        <taxon>Otoolea</taxon>
    </lineage>
</organism>
<dbReference type="AlphaFoldDB" id="A0ABC9U1N2"/>
<reference evidence="2 3" key="1">
    <citation type="submission" date="2013-07" db="EMBL/GenBank/DDBJ databases">
        <authorList>
            <person name="Weinstock G."/>
            <person name="Sodergren E."/>
            <person name="Wylie T."/>
            <person name="Fulton L."/>
            <person name="Fulton R."/>
            <person name="Fronick C."/>
            <person name="O'Laughlin M."/>
            <person name="Godfrey J."/>
            <person name="Miner T."/>
            <person name="Herter B."/>
            <person name="Appelbaum E."/>
            <person name="Cordes M."/>
            <person name="Lek S."/>
            <person name="Wollam A."/>
            <person name="Pepin K.H."/>
            <person name="Palsikar V.B."/>
            <person name="Mitreva M."/>
            <person name="Wilson R.K."/>
        </authorList>
    </citation>
    <scope>NUCLEOTIDE SEQUENCE [LARGE SCALE GENOMIC DNA]</scope>
    <source>
        <strain evidence="2 3">ATCC 14940</strain>
    </source>
</reference>
<name>A0ABC9U1N2_CLOSY</name>
<evidence type="ECO:0000256" key="1">
    <source>
        <dbReference type="SAM" id="Coils"/>
    </source>
</evidence>
<keyword evidence="1" id="KW-0175">Coiled coil</keyword>
<gene>
    <name evidence="2" type="ORF">CLOSYM_00857</name>
</gene>
<proteinExistence type="predicted"/>
<evidence type="ECO:0000313" key="3">
    <source>
        <dbReference type="Proteomes" id="UP000016491"/>
    </source>
</evidence>
<dbReference type="RefSeq" id="WP_021641384.1">
    <property type="nucleotide sequence ID" value="NZ_KE992856.1"/>
</dbReference>
<dbReference type="Proteomes" id="UP000016491">
    <property type="component" value="Unassembled WGS sequence"/>
</dbReference>
<feature type="coiled-coil region" evidence="1">
    <location>
        <begin position="7"/>
        <end position="48"/>
    </location>
</feature>
<comment type="caution">
    <text evidence="2">The sequence shown here is derived from an EMBL/GenBank/DDBJ whole genome shotgun (WGS) entry which is preliminary data.</text>
</comment>
<sequence>MAKKINIEKTKMRMDKLTEKISKLKTDLETYEAEYTTLSEQLKTAEAIELVELLAEHNVSLDDVKSKLLTETKKES</sequence>
<dbReference type="EMBL" id="AWSU01000072">
    <property type="protein sequence ID" value="ERI79428.1"/>
    <property type="molecule type" value="Genomic_DNA"/>
</dbReference>